<comment type="catalytic activity">
    <reaction evidence="8 10">
        <text>dITP + H2O = dIMP + diphosphate + H(+)</text>
        <dbReference type="Rhea" id="RHEA:28342"/>
        <dbReference type="ChEBI" id="CHEBI:15377"/>
        <dbReference type="ChEBI" id="CHEBI:15378"/>
        <dbReference type="ChEBI" id="CHEBI:33019"/>
        <dbReference type="ChEBI" id="CHEBI:61194"/>
        <dbReference type="ChEBI" id="CHEBI:61382"/>
        <dbReference type="EC" id="3.6.1.66"/>
    </reaction>
</comment>
<keyword evidence="5 10" id="KW-0378">Hydrolase</keyword>
<comment type="subunit">
    <text evidence="2 10">Homodimer.</text>
</comment>
<dbReference type="InterPro" id="IPR020922">
    <property type="entry name" value="dITP/XTP_pyrophosphatase"/>
</dbReference>
<dbReference type="Gene3D" id="3.90.950.10">
    <property type="match status" value="1"/>
</dbReference>
<dbReference type="GO" id="GO:0036222">
    <property type="term" value="F:XTP diphosphatase activity"/>
    <property type="evidence" value="ECO:0007669"/>
    <property type="project" value="UniProtKB-UniRule"/>
</dbReference>
<dbReference type="EC" id="3.6.1.66" evidence="10"/>
<sequence>MKKLVFATNNAHKLSEVRAILEPEFTIISLADLNCNEDIPETADTLDGNALLKAQYIHDKFGLDCFADDTGLEIEALNGEPGVYSARYAGIECDARKNMSKVLTKLGDNPNRKACFRTVIALIQGDKILYFEGKIDGQITHQPHGNSGFGYDPIFIAKDYLMTFAQLSAEEKNQISHRALAVKQLVNYLQQPEPTPSGTKTPNCV</sequence>
<dbReference type="GO" id="GO:0017111">
    <property type="term" value="F:ribonucleoside triphosphate phosphatase activity"/>
    <property type="evidence" value="ECO:0007669"/>
    <property type="project" value="InterPro"/>
</dbReference>
<reference key="1">
    <citation type="submission" date="2010-11" db="EMBL/GenBank/DDBJ databases">
        <title>The complete genome of Paludibacter propionicigenes DSM 17365.</title>
        <authorList>
            <consortium name="US DOE Joint Genome Institute (JGI-PGF)"/>
            <person name="Lucas S."/>
            <person name="Copeland A."/>
            <person name="Lapidus A."/>
            <person name="Bruce D."/>
            <person name="Goodwin L."/>
            <person name="Pitluck S."/>
            <person name="Kyrpides N."/>
            <person name="Mavromatis K."/>
            <person name="Ivanova N."/>
            <person name="Munk A.C."/>
            <person name="Brettin T."/>
            <person name="Detter J.C."/>
            <person name="Han C."/>
            <person name="Tapia R."/>
            <person name="Land M."/>
            <person name="Hauser L."/>
            <person name="Markowitz V."/>
            <person name="Cheng J.-F."/>
            <person name="Hugenholtz P."/>
            <person name="Woyke T."/>
            <person name="Wu D."/>
            <person name="Gronow S."/>
            <person name="Wellnitz S."/>
            <person name="Brambilla E."/>
            <person name="Klenk H.-P."/>
            <person name="Eisen J.A."/>
        </authorList>
    </citation>
    <scope>NUCLEOTIDE SEQUENCE</scope>
    <source>
        <strain>WB4</strain>
    </source>
</reference>
<dbReference type="HAMAP" id="MF_01405">
    <property type="entry name" value="Non_canon_purine_NTPase"/>
    <property type="match status" value="1"/>
</dbReference>
<dbReference type="PANTHER" id="PTHR11067">
    <property type="entry name" value="INOSINE TRIPHOSPHATE PYROPHOSPHATASE/HAM1 PROTEIN"/>
    <property type="match status" value="1"/>
</dbReference>
<feature type="binding site" evidence="10">
    <location>
        <begin position="177"/>
        <end position="178"/>
    </location>
    <ligand>
        <name>substrate</name>
    </ligand>
</feature>
<dbReference type="OrthoDB" id="9807456at2"/>
<feature type="binding site" evidence="10">
    <location>
        <position position="70"/>
    </location>
    <ligand>
        <name>substrate</name>
    </ligand>
</feature>
<dbReference type="GO" id="GO:0000166">
    <property type="term" value="F:nucleotide binding"/>
    <property type="evidence" value="ECO:0007669"/>
    <property type="project" value="UniProtKB-KW"/>
</dbReference>
<dbReference type="Proteomes" id="UP000008718">
    <property type="component" value="Chromosome"/>
</dbReference>
<keyword evidence="3 10" id="KW-0479">Metal-binding</keyword>
<comment type="catalytic activity">
    <reaction evidence="9 10">
        <text>XTP + H2O = XMP + diphosphate + H(+)</text>
        <dbReference type="Rhea" id="RHEA:28610"/>
        <dbReference type="ChEBI" id="CHEBI:15377"/>
        <dbReference type="ChEBI" id="CHEBI:15378"/>
        <dbReference type="ChEBI" id="CHEBI:33019"/>
        <dbReference type="ChEBI" id="CHEBI:57464"/>
        <dbReference type="ChEBI" id="CHEBI:61314"/>
        <dbReference type="EC" id="3.6.1.66"/>
    </reaction>
</comment>
<feature type="binding site" evidence="10">
    <location>
        <position position="172"/>
    </location>
    <ligand>
        <name>substrate</name>
    </ligand>
</feature>
<keyword evidence="13" id="KW-1185">Reference proteome</keyword>
<dbReference type="STRING" id="694427.Palpr_2364"/>
<dbReference type="HOGENOM" id="CLU_082080_0_2_10"/>
<dbReference type="NCBIfam" id="TIGR00042">
    <property type="entry name" value="RdgB/HAM1 family non-canonical purine NTP pyrophosphatase"/>
    <property type="match status" value="1"/>
</dbReference>
<evidence type="ECO:0000256" key="8">
    <source>
        <dbReference type="ARBA" id="ARBA00051875"/>
    </source>
</evidence>
<evidence type="ECO:0000256" key="5">
    <source>
        <dbReference type="ARBA" id="ARBA00022801"/>
    </source>
</evidence>
<dbReference type="GO" id="GO:0035870">
    <property type="term" value="F:dITP diphosphatase activity"/>
    <property type="evidence" value="ECO:0007669"/>
    <property type="project" value="UniProtKB-UniRule"/>
</dbReference>
<dbReference type="KEGG" id="ppn:Palpr_2364"/>
<dbReference type="EMBL" id="CP002345">
    <property type="protein sequence ID" value="ADQ80497.1"/>
    <property type="molecule type" value="Genomic_DNA"/>
</dbReference>
<evidence type="ECO:0000256" key="11">
    <source>
        <dbReference type="RuleBase" id="RU003781"/>
    </source>
</evidence>
<feature type="binding site" evidence="10">
    <location>
        <begin position="8"/>
        <end position="13"/>
    </location>
    <ligand>
        <name>substrate</name>
    </ligand>
</feature>
<comment type="catalytic activity">
    <reaction evidence="10">
        <text>ITP + H2O = IMP + diphosphate + H(+)</text>
        <dbReference type="Rhea" id="RHEA:29399"/>
        <dbReference type="ChEBI" id="CHEBI:15377"/>
        <dbReference type="ChEBI" id="CHEBI:15378"/>
        <dbReference type="ChEBI" id="CHEBI:33019"/>
        <dbReference type="ChEBI" id="CHEBI:58053"/>
        <dbReference type="ChEBI" id="CHEBI:61402"/>
        <dbReference type="EC" id="3.6.1.66"/>
    </reaction>
</comment>
<evidence type="ECO:0000313" key="13">
    <source>
        <dbReference type="Proteomes" id="UP000008718"/>
    </source>
</evidence>
<evidence type="ECO:0000256" key="3">
    <source>
        <dbReference type="ARBA" id="ARBA00022723"/>
    </source>
</evidence>
<dbReference type="CDD" id="cd00515">
    <property type="entry name" value="HAM1"/>
    <property type="match status" value="1"/>
</dbReference>
<proteinExistence type="inferred from homology"/>
<dbReference type="FunFam" id="3.90.950.10:FF:000001">
    <property type="entry name" value="dITP/XTP pyrophosphatase"/>
    <property type="match status" value="1"/>
</dbReference>
<dbReference type="GO" id="GO:0005829">
    <property type="term" value="C:cytosol"/>
    <property type="evidence" value="ECO:0007669"/>
    <property type="project" value="TreeGrafter"/>
</dbReference>
<dbReference type="GO" id="GO:0009146">
    <property type="term" value="P:purine nucleoside triphosphate catabolic process"/>
    <property type="evidence" value="ECO:0007669"/>
    <property type="project" value="UniProtKB-UniRule"/>
</dbReference>
<evidence type="ECO:0000313" key="12">
    <source>
        <dbReference type="EMBL" id="ADQ80497.1"/>
    </source>
</evidence>
<evidence type="ECO:0000256" key="7">
    <source>
        <dbReference type="ARBA" id="ARBA00023080"/>
    </source>
</evidence>
<dbReference type="Pfam" id="PF01725">
    <property type="entry name" value="Ham1p_like"/>
    <property type="match status" value="1"/>
</dbReference>
<gene>
    <name evidence="12" type="ordered locus">Palpr_2364</name>
</gene>
<evidence type="ECO:0000256" key="1">
    <source>
        <dbReference type="ARBA" id="ARBA00008023"/>
    </source>
</evidence>
<organism evidence="12 13">
    <name type="scientific">Paludibacter propionicigenes (strain DSM 17365 / JCM 13257 / WB4)</name>
    <dbReference type="NCBI Taxonomy" id="694427"/>
    <lineage>
        <taxon>Bacteria</taxon>
        <taxon>Pseudomonadati</taxon>
        <taxon>Bacteroidota</taxon>
        <taxon>Bacteroidia</taxon>
        <taxon>Bacteroidales</taxon>
        <taxon>Paludibacteraceae</taxon>
        <taxon>Paludibacter</taxon>
    </lineage>
</organism>
<comment type="similarity">
    <text evidence="1 10 11">Belongs to the HAM1 NTPase family.</text>
</comment>
<comment type="function">
    <text evidence="10">Pyrophosphatase that catalyzes the hydrolysis of nucleoside triphosphates to their monophosphate derivatives, with a high preference for the non-canonical purine nucleotides XTP (xanthosine triphosphate), dITP (deoxyinosine triphosphate) and ITP. Seems to function as a house-cleaning enzyme that removes non-canonical purine nucleotides from the nucleotide pool, thus preventing their incorporation into DNA/RNA and avoiding chromosomal lesions.</text>
</comment>
<dbReference type="PANTHER" id="PTHR11067:SF9">
    <property type="entry name" value="INOSINE TRIPHOSPHATE PYROPHOSPHATASE"/>
    <property type="match status" value="1"/>
</dbReference>
<evidence type="ECO:0000256" key="6">
    <source>
        <dbReference type="ARBA" id="ARBA00022842"/>
    </source>
</evidence>
<evidence type="ECO:0000256" key="2">
    <source>
        <dbReference type="ARBA" id="ARBA00011738"/>
    </source>
</evidence>
<dbReference type="SUPFAM" id="SSF52972">
    <property type="entry name" value="ITPase-like"/>
    <property type="match status" value="1"/>
</dbReference>
<accession>E4T703</accession>
<evidence type="ECO:0000256" key="4">
    <source>
        <dbReference type="ARBA" id="ARBA00022741"/>
    </source>
</evidence>
<protein>
    <recommendedName>
        <fullName evidence="10">dITP/XTP pyrophosphatase</fullName>
        <ecNumber evidence="10">3.6.1.66</ecNumber>
    </recommendedName>
    <alternativeName>
        <fullName evidence="10">Non-canonical purine NTP pyrophosphatase</fullName>
    </alternativeName>
    <alternativeName>
        <fullName evidence="10">Non-standard purine NTP pyrophosphatase</fullName>
    </alternativeName>
    <alternativeName>
        <fullName evidence="10">Nucleoside-triphosphate diphosphatase</fullName>
    </alternativeName>
    <alternativeName>
        <fullName evidence="10">Nucleoside-triphosphate pyrophosphatase</fullName>
        <shortName evidence="10">NTPase</shortName>
    </alternativeName>
</protein>
<dbReference type="InterPro" id="IPR002637">
    <property type="entry name" value="RdgB/HAM1"/>
</dbReference>
<evidence type="ECO:0000256" key="9">
    <source>
        <dbReference type="ARBA" id="ARBA00052017"/>
    </source>
</evidence>
<dbReference type="GO" id="GO:0009117">
    <property type="term" value="P:nucleotide metabolic process"/>
    <property type="evidence" value="ECO:0007669"/>
    <property type="project" value="UniProtKB-KW"/>
</dbReference>
<dbReference type="eggNOG" id="COG0127">
    <property type="taxonomic scope" value="Bacteria"/>
</dbReference>
<comment type="cofactor">
    <cofactor evidence="10">
        <name>Mg(2+)</name>
        <dbReference type="ChEBI" id="CHEBI:18420"/>
    </cofactor>
    <text evidence="10">Binds 1 Mg(2+) ion per subunit.</text>
</comment>
<feature type="active site" description="Proton acceptor" evidence="10">
    <location>
        <position position="69"/>
    </location>
</feature>
<keyword evidence="4 10" id="KW-0547">Nucleotide-binding</keyword>
<feature type="binding site" evidence="10">
    <location>
        <begin position="149"/>
        <end position="152"/>
    </location>
    <ligand>
        <name>substrate</name>
    </ligand>
</feature>
<dbReference type="RefSeq" id="WP_013445866.1">
    <property type="nucleotide sequence ID" value="NC_014734.1"/>
</dbReference>
<dbReference type="NCBIfam" id="NF011398">
    <property type="entry name" value="PRK14823.1"/>
    <property type="match status" value="1"/>
</dbReference>
<comment type="caution">
    <text evidence="10">Lacks conserved residue(s) required for the propagation of feature annotation.</text>
</comment>
<dbReference type="GO" id="GO:0036220">
    <property type="term" value="F:ITP diphosphatase activity"/>
    <property type="evidence" value="ECO:0007669"/>
    <property type="project" value="UniProtKB-UniRule"/>
</dbReference>
<evidence type="ECO:0000256" key="10">
    <source>
        <dbReference type="HAMAP-Rule" id="MF_01405"/>
    </source>
</evidence>
<dbReference type="AlphaFoldDB" id="E4T703"/>
<name>E4T703_PALPW</name>
<keyword evidence="6 10" id="KW-0460">Magnesium</keyword>
<keyword evidence="7 10" id="KW-0546">Nucleotide metabolism</keyword>
<dbReference type="InterPro" id="IPR029001">
    <property type="entry name" value="ITPase-like_fam"/>
</dbReference>
<reference evidence="12 13" key="2">
    <citation type="journal article" date="2011" name="Stand. Genomic Sci.">
        <title>Complete genome sequence of Paludibacter propionicigenes type strain (WB4).</title>
        <authorList>
            <person name="Gronow S."/>
            <person name="Munk C."/>
            <person name="Lapidus A."/>
            <person name="Nolan M."/>
            <person name="Lucas S."/>
            <person name="Hammon N."/>
            <person name="Deshpande S."/>
            <person name="Cheng J.F."/>
            <person name="Tapia R."/>
            <person name="Han C."/>
            <person name="Goodwin L."/>
            <person name="Pitluck S."/>
            <person name="Liolios K."/>
            <person name="Ivanova N."/>
            <person name="Mavromatis K."/>
            <person name="Mikhailova N."/>
            <person name="Pati A."/>
            <person name="Chen A."/>
            <person name="Palaniappan K."/>
            <person name="Land M."/>
            <person name="Hauser L."/>
            <person name="Chang Y.J."/>
            <person name="Jeffries C.D."/>
            <person name="Brambilla E."/>
            <person name="Rohde M."/>
            <person name="Goker M."/>
            <person name="Detter J.C."/>
            <person name="Woyke T."/>
            <person name="Bristow J."/>
            <person name="Eisen J.A."/>
            <person name="Markowitz V."/>
            <person name="Hugenholtz P."/>
            <person name="Kyrpides N.C."/>
            <person name="Klenk H.P."/>
        </authorList>
    </citation>
    <scope>NUCLEOTIDE SEQUENCE [LARGE SCALE GENOMIC DNA]</scope>
    <source>
        <strain evidence="13">DSM 17365 / JCM 13257 / WB4</strain>
    </source>
</reference>
<dbReference type="GO" id="GO:0046872">
    <property type="term" value="F:metal ion binding"/>
    <property type="evidence" value="ECO:0007669"/>
    <property type="project" value="UniProtKB-KW"/>
</dbReference>
<feature type="binding site" evidence="10">
    <location>
        <position position="69"/>
    </location>
    <ligand>
        <name>Mg(2+)</name>
        <dbReference type="ChEBI" id="CHEBI:18420"/>
    </ligand>
</feature>